<dbReference type="EMBL" id="FNRD01000005">
    <property type="protein sequence ID" value="SEA56264.1"/>
    <property type="molecule type" value="Genomic_DNA"/>
</dbReference>
<feature type="transmembrane region" description="Helical" evidence="1">
    <location>
        <begin position="66"/>
        <end position="85"/>
    </location>
</feature>
<keyword evidence="1" id="KW-0812">Transmembrane</keyword>
<name>A0A1H4C7B0_9FLAO</name>
<keyword evidence="1" id="KW-0472">Membrane</keyword>
<proteinExistence type="predicted"/>
<sequence length="125" mass="14337">MNYENLELSTQEEFSYLKERLLNTKNEFSIEPLPNVVKAAPIVLETVINPANIIAAGKDMKNIVNVVLYMTILIIMVAIFAYKILFLVENYVYVYSFFGIVNLVIYIYILSRIYSAGDNLVKSVR</sequence>
<reference evidence="3" key="1">
    <citation type="submission" date="2016-10" db="EMBL/GenBank/DDBJ databases">
        <authorList>
            <person name="Varghese N."/>
            <person name="Submissions S."/>
        </authorList>
    </citation>
    <scope>NUCLEOTIDE SEQUENCE [LARGE SCALE GENOMIC DNA]</scope>
    <source>
        <strain evidence="3">DSM 22376</strain>
    </source>
</reference>
<keyword evidence="1" id="KW-1133">Transmembrane helix</keyword>
<dbReference type="RefSeq" id="WP_091088466.1">
    <property type="nucleotide sequence ID" value="NZ_FNRD01000005.1"/>
</dbReference>
<protein>
    <submittedName>
        <fullName evidence="2">Uncharacterized protein</fullName>
    </submittedName>
</protein>
<organism evidence="2 3">
    <name type="scientific">Flavobacterium gillisiae</name>
    <dbReference type="NCBI Taxonomy" id="150146"/>
    <lineage>
        <taxon>Bacteria</taxon>
        <taxon>Pseudomonadati</taxon>
        <taxon>Bacteroidota</taxon>
        <taxon>Flavobacteriia</taxon>
        <taxon>Flavobacteriales</taxon>
        <taxon>Flavobacteriaceae</taxon>
        <taxon>Flavobacterium</taxon>
    </lineage>
</organism>
<dbReference type="AlphaFoldDB" id="A0A1H4C7B0"/>
<dbReference type="Proteomes" id="UP000198951">
    <property type="component" value="Unassembled WGS sequence"/>
</dbReference>
<dbReference type="STRING" id="150146.SAMN05443667_105258"/>
<gene>
    <name evidence="2" type="ORF">SAMN05443667_105258</name>
</gene>
<evidence type="ECO:0000313" key="3">
    <source>
        <dbReference type="Proteomes" id="UP000198951"/>
    </source>
</evidence>
<feature type="transmembrane region" description="Helical" evidence="1">
    <location>
        <begin position="91"/>
        <end position="110"/>
    </location>
</feature>
<evidence type="ECO:0000256" key="1">
    <source>
        <dbReference type="SAM" id="Phobius"/>
    </source>
</evidence>
<accession>A0A1H4C7B0</accession>
<keyword evidence="3" id="KW-1185">Reference proteome</keyword>
<evidence type="ECO:0000313" key="2">
    <source>
        <dbReference type="EMBL" id="SEA56264.1"/>
    </source>
</evidence>